<dbReference type="EMBL" id="QGTL01000001">
    <property type="protein sequence ID" value="PWV81142.1"/>
    <property type="molecule type" value="Genomic_DNA"/>
</dbReference>
<evidence type="ECO:0000313" key="2">
    <source>
        <dbReference type="EMBL" id="PWV81142.1"/>
    </source>
</evidence>
<evidence type="ECO:0008006" key="4">
    <source>
        <dbReference type="Google" id="ProtNLM"/>
    </source>
</evidence>
<evidence type="ECO:0000313" key="3">
    <source>
        <dbReference type="Proteomes" id="UP000246410"/>
    </source>
</evidence>
<dbReference type="Proteomes" id="UP000246410">
    <property type="component" value="Unassembled WGS sequence"/>
</dbReference>
<protein>
    <recommendedName>
        <fullName evidence="4">PknH-like protein</fullName>
    </recommendedName>
</protein>
<reference evidence="2 3" key="1">
    <citation type="submission" date="2018-05" db="EMBL/GenBank/DDBJ databases">
        <title>Genomic Encyclopedia of Type Strains, Phase IV (KMG-IV): sequencing the most valuable type-strain genomes for metagenomic binning, comparative biology and taxonomic classification.</title>
        <authorList>
            <person name="Goeker M."/>
        </authorList>
    </citation>
    <scope>NUCLEOTIDE SEQUENCE [LARGE SCALE GENOMIC DNA]</scope>
    <source>
        <strain evidence="2 3">DSM 44717</strain>
    </source>
</reference>
<dbReference type="AlphaFoldDB" id="A0A317P263"/>
<gene>
    <name evidence="2" type="ORF">DFR69_101482</name>
</gene>
<organism evidence="2 3">
    <name type="scientific">Nocardia neocaledoniensis</name>
    <dbReference type="NCBI Taxonomy" id="236511"/>
    <lineage>
        <taxon>Bacteria</taxon>
        <taxon>Bacillati</taxon>
        <taxon>Actinomycetota</taxon>
        <taxon>Actinomycetes</taxon>
        <taxon>Mycobacteriales</taxon>
        <taxon>Nocardiaceae</taxon>
        <taxon>Nocardia</taxon>
    </lineage>
</organism>
<evidence type="ECO:0000256" key="1">
    <source>
        <dbReference type="SAM" id="Coils"/>
    </source>
</evidence>
<comment type="caution">
    <text evidence="2">The sequence shown here is derived from an EMBL/GenBank/DDBJ whole genome shotgun (WGS) entry which is preliminary data.</text>
</comment>
<feature type="coiled-coil region" evidence="1">
    <location>
        <begin position="136"/>
        <end position="163"/>
    </location>
</feature>
<keyword evidence="1" id="KW-0175">Coiled coil</keyword>
<name>A0A317P263_9NOCA</name>
<keyword evidence="3" id="KW-1185">Reference proteome</keyword>
<accession>A0A317P263</accession>
<sequence>MAVTRAPLRCGTVGGVNVAESAPPGATARALVGVVALSLLALTGCGERISGTPVAQSVTAVRHVDGALADLLPTPQRFPARYPAVVLPPQAAAAAAGDLDGVGAGATVDPANCTPPETDAEGEPASVAVGNDDTHRATLTVELARTTEQLARLRDRLAGCERIRVDRAGASATVTTAVDTVVPAGADDAISLRRTVTPDIGGAGLTQTMQTSVGQIGDVRITVTSMTFGAGEPDRAAVDELFATAVRGVRGG</sequence>
<proteinExistence type="predicted"/>